<proteinExistence type="predicted"/>
<accession>A0A178MM67</accession>
<dbReference type="PANTHER" id="PTHR43437">
    <property type="entry name" value="HYDROXYACYL-THIOESTER DEHYDRATASE TYPE 2, MITOCHONDRIAL-RELATED"/>
    <property type="match status" value="1"/>
</dbReference>
<dbReference type="Pfam" id="PF01575">
    <property type="entry name" value="MaoC_dehydratas"/>
    <property type="match status" value="1"/>
</dbReference>
<dbReference type="RefSeq" id="WP_082914900.1">
    <property type="nucleotide sequence ID" value="NZ_LWQT01000066.1"/>
</dbReference>
<organism evidence="2 3">
    <name type="scientific">Paramagnetospirillum marisnigri</name>
    <dbReference type="NCBI Taxonomy" id="1285242"/>
    <lineage>
        <taxon>Bacteria</taxon>
        <taxon>Pseudomonadati</taxon>
        <taxon>Pseudomonadota</taxon>
        <taxon>Alphaproteobacteria</taxon>
        <taxon>Rhodospirillales</taxon>
        <taxon>Magnetospirillaceae</taxon>
        <taxon>Paramagnetospirillum</taxon>
    </lineage>
</organism>
<dbReference type="Gene3D" id="3.10.129.10">
    <property type="entry name" value="Hotdog Thioesterase"/>
    <property type="match status" value="1"/>
</dbReference>
<feature type="domain" description="MaoC-like" evidence="1">
    <location>
        <begin position="14"/>
        <end position="111"/>
    </location>
</feature>
<reference evidence="2 3" key="1">
    <citation type="submission" date="2016-04" db="EMBL/GenBank/DDBJ databases">
        <title>Draft genome sequence of freshwater magnetotactic bacteria Magnetospirillum marisnigri SP-1 and Magnetospirillum moscoviense BB-1.</title>
        <authorList>
            <person name="Koziaeva V."/>
            <person name="Dziuba M.V."/>
            <person name="Ivanov T.M."/>
            <person name="Kuznetsov B."/>
            <person name="Grouzdev D.S."/>
        </authorList>
    </citation>
    <scope>NUCLEOTIDE SEQUENCE [LARGE SCALE GENOMIC DNA]</scope>
    <source>
        <strain evidence="2 3">SP-1</strain>
    </source>
</reference>
<dbReference type="AlphaFoldDB" id="A0A178MM67"/>
<evidence type="ECO:0000259" key="1">
    <source>
        <dbReference type="Pfam" id="PF01575"/>
    </source>
</evidence>
<dbReference type="EMBL" id="LWQT01000066">
    <property type="protein sequence ID" value="OAN49175.1"/>
    <property type="molecule type" value="Genomic_DNA"/>
</dbReference>
<dbReference type="PANTHER" id="PTHR43437:SF3">
    <property type="entry name" value="HYDROXYACYL-THIOESTER DEHYDRATASE TYPE 2, MITOCHONDRIAL"/>
    <property type="match status" value="1"/>
</dbReference>
<dbReference type="CDD" id="cd03449">
    <property type="entry name" value="R_hydratase"/>
    <property type="match status" value="1"/>
</dbReference>
<keyword evidence="3" id="KW-1185">Reference proteome</keyword>
<dbReference type="InterPro" id="IPR002539">
    <property type="entry name" value="MaoC-like_dom"/>
</dbReference>
<dbReference type="InterPro" id="IPR050965">
    <property type="entry name" value="UPF0336/Enoyl-CoA_hydratase"/>
</dbReference>
<protein>
    <recommendedName>
        <fullName evidence="1">MaoC-like domain-containing protein</fullName>
    </recommendedName>
</protein>
<comment type="caution">
    <text evidence="2">The sequence shown here is derived from an EMBL/GenBank/DDBJ whole genome shotgun (WGS) entry which is preliminary data.</text>
</comment>
<dbReference type="OrthoDB" id="9800237at2"/>
<dbReference type="Proteomes" id="UP000078428">
    <property type="component" value="Unassembled WGS sequence"/>
</dbReference>
<name>A0A178MM67_9PROT</name>
<dbReference type="GO" id="GO:0019171">
    <property type="term" value="F:(3R)-hydroxyacyl-[acyl-carrier-protein] dehydratase activity"/>
    <property type="evidence" value="ECO:0007669"/>
    <property type="project" value="TreeGrafter"/>
</dbReference>
<dbReference type="STRING" id="1285242.A6A04_03410"/>
<gene>
    <name evidence="2" type="ORF">A6A04_03410</name>
</gene>
<evidence type="ECO:0000313" key="3">
    <source>
        <dbReference type="Proteomes" id="UP000078428"/>
    </source>
</evidence>
<sequence length="143" mass="15082">MIASLRPEQIETGASVSIEHRITEVDIDAFAALTGDVSPLHMDADFARSRGFRGRVAHGVLLSGFVSRLFGVHLPGRDCLLQSMTMKWAAPACAGDLLRFSATVSQISPAAGAMLAEVNVENVETGQLLAKGKVQAGFTGDVT</sequence>
<dbReference type="InterPro" id="IPR029069">
    <property type="entry name" value="HotDog_dom_sf"/>
</dbReference>
<evidence type="ECO:0000313" key="2">
    <source>
        <dbReference type="EMBL" id="OAN49175.1"/>
    </source>
</evidence>
<dbReference type="GO" id="GO:0006633">
    <property type="term" value="P:fatty acid biosynthetic process"/>
    <property type="evidence" value="ECO:0007669"/>
    <property type="project" value="TreeGrafter"/>
</dbReference>
<dbReference type="SUPFAM" id="SSF54637">
    <property type="entry name" value="Thioesterase/thiol ester dehydrase-isomerase"/>
    <property type="match status" value="1"/>
</dbReference>